<gene>
    <name evidence="9" type="ORF">MNOR_LOCUS10947</name>
</gene>
<evidence type="ECO:0000256" key="5">
    <source>
        <dbReference type="ARBA" id="ARBA00022989"/>
    </source>
</evidence>
<dbReference type="CDD" id="cd00063">
    <property type="entry name" value="FN3"/>
    <property type="match status" value="1"/>
</dbReference>
<dbReference type="PANTHER" id="PTHR46877:SF14">
    <property type="entry name" value="RECEPTOR PROTEIN-TYROSINE KINASE"/>
    <property type="match status" value="1"/>
</dbReference>
<feature type="domain" description="Fibronectin type-III" evidence="8">
    <location>
        <begin position="1"/>
        <end position="44"/>
    </location>
</feature>
<evidence type="ECO:0000256" key="3">
    <source>
        <dbReference type="ARBA" id="ARBA00022741"/>
    </source>
</evidence>
<dbReference type="InterPro" id="IPR036116">
    <property type="entry name" value="FN3_sf"/>
</dbReference>
<accession>A0AAV2QC01</accession>
<keyword evidence="2" id="KW-0812">Transmembrane</keyword>
<dbReference type="PANTHER" id="PTHR46877">
    <property type="entry name" value="EPH RECEPTOR A5"/>
    <property type="match status" value="1"/>
</dbReference>
<dbReference type="AlphaFoldDB" id="A0AAV2QC01"/>
<keyword evidence="6" id="KW-0472">Membrane</keyword>
<protein>
    <recommendedName>
        <fullName evidence="8">Fibronectin type-III domain-containing protein</fullName>
    </recommendedName>
</protein>
<evidence type="ECO:0000256" key="7">
    <source>
        <dbReference type="ARBA" id="ARBA00023170"/>
    </source>
</evidence>
<dbReference type="Gene3D" id="2.60.40.10">
    <property type="entry name" value="Immunoglobulins"/>
    <property type="match status" value="1"/>
</dbReference>
<evidence type="ECO:0000259" key="8">
    <source>
        <dbReference type="PROSITE" id="PS50853"/>
    </source>
</evidence>
<evidence type="ECO:0000256" key="6">
    <source>
        <dbReference type="ARBA" id="ARBA00023136"/>
    </source>
</evidence>
<name>A0AAV2QC01_MEGNR</name>
<dbReference type="Pfam" id="PF00041">
    <property type="entry name" value="fn3"/>
    <property type="match status" value="1"/>
</dbReference>
<evidence type="ECO:0000256" key="1">
    <source>
        <dbReference type="ARBA" id="ARBA00004167"/>
    </source>
</evidence>
<proteinExistence type="predicted"/>
<dbReference type="SMART" id="SM00060">
    <property type="entry name" value="FN3"/>
    <property type="match status" value="1"/>
</dbReference>
<evidence type="ECO:0000256" key="2">
    <source>
        <dbReference type="ARBA" id="ARBA00022692"/>
    </source>
</evidence>
<keyword evidence="7" id="KW-0675">Receptor</keyword>
<evidence type="ECO:0000313" key="9">
    <source>
        <dbReference type="EMBL" id="CAL4079353.1"/>
    </source>
</evidence>
<comment type="subcellular location">
    <subcellularLocation>
        <location evidence="1">Membrane</location>
        <topology evidence="1">Single-pass membrane protein</topology>
    </subcellularLocation>
</comment>
<dbReference type="SUPFAM" id="SSF49265">
    <property type="entry name" value="Fibronectin type III"/>
    <property type="match status" value="1"/>
</dbReference>
<dbReference type="InterPro" id="IPR003961">
    <property type="entry name" value="FN3_dom"/>
</dbReference>
<comment type="caution">
    <text evidence="9">The sequence shown here is derived from an EMBL/GenBank/DDBJ whole genome shotgun (WGS) entry which is preliminary data.</text>
</comment>
<feature type="non-terminal residue" evidence="9">
    <location>
        <position position="158"/>
    </location>
</feature>
<keyword evidence="10" id="KW-1185">Reference proteome</keyword>
<feature type="non-terminal residue" evidence="9">
    <location>
        <position position="1"/>
    </location>
</feature>
<dbReference type="InterPro" id="IPR050449">
    <property type="entry name" value="Ephrin_rcpt_TKs"/>
</dbReference>
<sequence length="158" mass="17721">NDEEIVVTGLKPLSIYEFSVRAHTSETTFGPFCPPVRVQATAVVPSPVSAPRHFSYDPTDASTIRIIWRVPEESLDDIKRYEVYYSMDKSLSLSYWKLQEVEGDVTDAIVTGLVSNTEYWFRMRGCTVSSCGKYTEPMQAIIPAILPPDNLTPAPQDL</sequence>
<keyword evidence="5" id="KW-1133">Transmembrane helix</keyword>
<dbReference type="Proteomes" id="UP001497623">
    <property type="component" value="Unassembled WGS sequence"/>
</dbReference>
<organism evidence="9 10">
    <name type="scientific">Meganyctiphanes norvegica</name>
    <name type="common">Northern krill</name>
    <name type="synonym">Thysanopoda norvegica</name>
    <dbReference type="NCBI Taxonomy" id="48144"/>
    <lineage>
        <taxon>Eukaryota</taxon>
        <taxon>Metazoa</taxon>
        <taxon>Ecdysozoa</taxon>
        <taxon>Arthropoda</taxon>
        <taxon>Crustacea</taxon>
        <taxon>Multicrustacea</taxon>
        <taxon>Malacostraca</taxon>
        <taxon>Eumalacostraca</taxon>
        <taxon>Eucarida</taxon>
        <taxon>Euphausiacea</taxon>
        <taxon>Euphausiidae</taxon>
        <taxon>Meganyctiphanes</taxon>
    </lineage>
</organism>
<keyword evidence="3" id="KW-0547">Nucleotide-binding</keyword>
<evidence type="ECO:0000313" key="10">
    <source>
        <dbReference type="Proteomes" id="UP001497623"/>
    </source>
</evidence>
<keyword evidence="4" id="KW-0067">ATP-binding</keyword>
<dbReference type="EMBL" id="CAXKWB010005653">
    <property type="protein sequence ID" value="CAL4079353.1"/>
    <property type="molecule type" value="Genomic_DNA"/>
</dbReference>
<dbReference type="PROSITE" id="PS50853">
    <property type="entry name" value="FN3"/>
    <property type="match status" value="2"/>
</dbReference>
<dbReference type="InterPro" id="IPR013783">
    <property type="entry name" value="Ig-like_fold"/>
</dbReference>
<feature type="domain" description="Fibronectin type-III" evidence="8">
    <location>
        <begin position="50"/>
        <end position="149"/>
    </location>
</feature>
<evidence type="ECO:0000256" key="4">
    <source>
        <dbReference type="ARBA" id="ARBA00022840"/>
    </source>
</evidence>
<dbReference type="GO" id="GO:0005886">
    <property type="term" value="C:plasma membrane"/>
    <property type="evidence" value="ECO:0007669"/>
    <property type="project" value="TreeGrafter"/>
</dbReference>
<dbReference type="GO" id="GO:0005524">
    <property type="term" value="F:ATP binding"/>
    <property type="evidence" value="ECO:0007669"/>
    <property type="project" value="UniProtKB-KW"/>
</dbReference>
<reference evidence="9 10" key="1">
    <citation type="submission" date="2024-05" db="EMBL/GenBank/DDBJ databases">
        <authorList>
            <person name="Wallberg A."/>
        </authorList>
    </citation>
    <scope>NUCLEOTIDE SEQUENCE [LARGE SCALE GENOMIC DNA]</scope>
</reference>